<comment type="similarity">
    <text evidence="1">Belongs to the sigma-70 factor family. ECF subfamily.</text>
</comment>
<dbReference type="eggNOG" id="COG1595">
    <property type="taxonomic scope" value="Bacteria"/>
</dbReference>
<keyword evidence="9" id="KW-1185">Reference proteome</keyword>
<keyword evidence="4" id="KW-0238">DNA-binding</keyword>
<gene>
    <name evidence="8" type="ORF">HJO_00680</name>
</gene>
<dbReference type="GO" id="GO:0006352">
    <property type="term" value="P:DNA-templated transcription initiation"/>
    <property type="evidence" value="ECO:0007669"/>
    <property type="project" value="InterPro"/>
</dbReference>
<evidence type="ECO:0000313" key="8">
    <source>
        <dbReference type="EMBL" id="KCZ93845.1"/>
    </source>
</evidence>
<protein>
    <submittedName>
        <fullName evidence="8">ECF subfamily RNA polymerase sigma factor</fullName>
    </submittedName>
</protein>
<dbReference type="OrthoDB" id="9784272at2"/>
<dbReference type="Gene3D" id="1.10.10.10">
    <property type="entry name" value="Winged helix-like DNA-binding domain superfamily/Winged helix DNA-binding domain"/>
    <property type="match status" value="1"/>
</dbReference>
<feature type="domain" description="RNA polymerase sigma factor 70 region 4 type 2" evidence="7">
    <location>
        <begin position="113"/>
        <end position="164"/>
    </location>
</feature>
<dbReference type="InterPro" id="IPR036388">
    <property type="entry name" value="WH-like_DNA-bd_sf"/>
</dbReference>
<dbReference type="SUPFAM" id="SSF88659">
    <property type="entry name" value="Sigma3 and sigma4 domains of RNA polymerase sigma factors"/>
    <property type="match status" value="1"/>
</dbReference>
<dbReference type="EMBL" id="ARYK01000001">
    <property type="protein sequence ID" value="KCZ93845.1"/>
    <property type="molecule type" value="Genomic_DNA"/>
</dbReference>
<dbReference type="PATRIC" id="fig|1280950.3.peg.136"/>
<dbReference type="InterPro" id="IPR013249">
    <property type="entry name" value="RNA_pol_sigma70_r4_t2"/>
</dbReference>
<sequence>MRTDPDLAADAARGSDTAFAELVRRHQARVRGMSRRLTGSASDGDDIAQATFLTAWQKIATYAGGTFSAWICMICYREFLQVRRRQRPEIELDETAEIIPFDRSVPDAGDKLDLSRALAKLPEAQRICVTLCVAAGLSHREAAEATGWPLGTIKSHVNRGVAALRKHLAADQVA</sequence>
<comment type="caution">
    <text evidence="8">The sequence shown here is derived from an EMBL/GenBank/DDBJ whole genome shotgun (WGS) entry which is preliminary data.</text>
</comment>
<keyword evidence="2" id="KW-0805">Transcription regulation</keyword>
<proteinExistence type="inferred from homology"/>
<keyword evidence="3" id="KW-0731">Sigma factor</keyword>
<keyword evidence="5" id="KW-0804">Transcription</keyword>
<dbReference type="InterPro" id="IPR013325">
    <property type="entry name" value="RNA_pol_sigma_r2"/>
</dbReference>
<evidence type="ECO:0000256" key="5">
    <source>
        <dbReference type="ARBA" id="ARBA00023163"/>
    </source>
</evidence>
<dbReference type="Proteomes" id="UP000025171">
    <property type="component" value="Unassembled WGS sequence"/>
</dbReference>
<evidence type="ECO:0000256" key="4">
    <source>
        <dbReference type="ARBA" id="ARBA00023125"/>
    </source>
</evidence>
<evidence type="ECO:0000256" key="1">
    <source>
        <dbReference type="ARBA" id="ARBA00010641"/>
    </source>
</evidence>
<dbReference type="GO" id="GO:0003677">
    <property type="term" value="F:DNA binding"/>
    <property type="evidence" value="ECO:0007669"/>
    <property type="project" value="UniProtKB-KW"/>
</dbReference>
<dbReference type="STRING" id="1280950.HJO_00680"/>
<dbReference type="CDD" id="cd06171">
    <property type="entry name" value="Sigma70_r4"/>
    <property type="match status" value="1"/>
</dbReference>
<dbReference type="PANTHER" id="PTHR43133">
    <property type="entry name" value="RNA POLYMERASE ECF-TYPE SIGMA FACTO"/>
    <property type="match status" value="1"/>
</dbReference>
<dbReference type="AlphaFoldDB" id="A0A059FT26"/>
<dbReference type="Pfam" id="PF08281">
    <property type="entry name" value="Sigma70_r4_2"/>
    <property type="match status" value="1"/>
</dbReference>
<dbReference type="Pfam" id="PF04542">
    <property type="entry name" value="Sigma70_r2"/>
    <property type="match status" value="1"/>
</dbReference>
<name>A0A059FT26_9PROT</name>
<dbReference type="NCBIfam" id="TIGR02937">
    <property type="entry name" value="sigma70-ECF"/>
    <property type="match status" value="1"/>
</dbReference>
<reference evidence="8 9" key="1">
    <citation type="journal article" date="2014" name="Antonie Van Leeuwenhoek">
        <title>Hyphomonas beringensis sp. nov. and Hyphomonas chukchiensis sp. nov., isolated from surface seawater of the Bering Sea and Chukchi Sea.</title>
        <authorList>
            <person name="Li C."/>
            <person name="Lai Q."/>
            <person name="Li G."/>
            <person name="Dong C."/>
            <person name="Wang J."/>
            <person name="Liao Y."/>
            <person name="Shao Z."/>
        </authorList>
    </citation>
    <scope>NUCLEOTIDE SEQUENCE [LARGE SCALE GENOMIC DNA]</scope>
    <source>
        <strain evidence="8 9">MHS-2</strain>
    </source>
</reference>
<dbReference type="InterPro" id="IPR013324">
    <property type="entry name" value="RNA_pol_sigma_r3/r4-like"/>
</dbReference>
<dbReference type="Gene3D" id="1.10.1740.10">
    <property type="match status" value="1"/>
</dbReference>
<accession>A0A059FT26</accession>
<dbReference type="GO" id="GO:0016987">
    <property type="term" value="F:sigma factor activity"/>
    <property type="evidence" value="ECO:0007669"/>
    <property type="project" value="UniProtKB-KW"/>
</dbReference>
<feature type="domain" description="RNA polymerase sigma-70 region 2" evidence="6">
    <location>
        <begin position="22"/>
        <end position="87"/>
    </location>
</feature>
<dbReference type="InterPro" id="IPR007627">
    <property type="entry name" value="RNA_pol_sigma70_r2"/>
</dbReference>
<evidence type="ECO:0000259" key="6">
    <source>
        <dbReference type="Pfam" id="PF04542"/>
    </source>
</evidence>
<evidence type="ECO:0000256" key="3">
    <source>
        <dbReference type="ARBA" id="ARBA00023082"/>
    </source>
</evidence>
<evidence type="ECO:0000313" key="9">
    <source>
        <dbReference type="Proteomes" id="UP000025171"/>
    </source>
</evidence>
<dbReference type="SUPFAM" id="SSF88946">
    <property type="entry name" value="Sigma2 domain of RNA polymerase sigma factors"/>
    <property type="match status" value="1"/>
</dbReference>
<evidence type="ECO:0000259" key="7">
    <source>
        <dbReference type="Pfam" id="PF08281"/>
    </source>
</evidence>
<dbReference type="InterPro" id="IPR014284">
    <property type="entry name" value="RNA_pol_sigma-70_dom"/>
</dbReference>
<organism evidence="8 9">
    <name type="scientific">Hyphomonas johnsonii MHS-2</name>
    <dbReference type="NCBI Taxonomy" id="1280950"/>
    <lineage>
        <taxon>Bacteria</taxon>
        <taxon>Pseudomonadati</taxon>
        <taxon>Pseudomonadota</taxon>
        <taxon>Alphaproteobacteria</taxon>
        <taxon>Hyphomonadales</taxon>
        <taxon>Hyphomonadaceae</taxon>
        <taxon>Hyphomonas</taxon>
    </lineage>
</organism>
<dbReference type="PANTHER" id="PTHR43133:SF8">
    <property type="entry name" value="RNA POLYMERASE SIGMA FACTOR HI_1459-RELATED"/>
    <property type="match status" value="1"/>
</dbReference>
<dbReference type="InterPro" id="IPR039425">
    <property type="entry name" value="RNA_pol_sigma-70-like"/>
</dbReference>
<evidence type="ECO:0000256" key="2">
    <source>
        <dbReference type="ARBA" id="ARBA00023015"/>
    </source>
</evidence>